<dbReference type="AlphaFoldDB" id="A0A1N7CDZ4"/>
<sequence>MEWSSDLTLMPTIKVQEWTKERLEEIKDEEDHTSLDSVIKSLLKEQENR</sequence>
<name>A0A1N7CDZ4_9EURY</name>
<evidence type="ECO:0000313" key="1">
    <source>
        <dbReference type="EMBL" id="SIR61753.1"/>
    </source>
</evidence>
<dbReference type="Proteomes" id="UP000185687">
    <property type="component" value="Unassembled WGS sequence"/>
</dbReference>
<organism evidence="1 2">
    <name type="scientific">Natronorubrum daqingense</name>
    <dbReference type="NCBI Taxonomy" id="588898"/>
    <lineage>
        <taxon>Archaea</taxon>
        <taxon>Methanobacteriati</taxon>
        <taxon>Methanobacteriota</taxon>
        <taxon>Stenosarchaea group</taxon>
        <taxon>Halobacteria</taxon>
        <taxon>Halobacteriales</taxon>
        <taxon>Natrialbaceae</taxon>
        <taxon>Natronorubrum</taxon>
    </lineage>
</organism>
<keyword evidence="2" id="KW-1185">Reference proteome</keyword>
<accession>A0A1N7CDZ4</accession>
<proteinExistence type="predicted"/>
<gene>
    <name evidence="1" type="ORF">SAMN05421809_1648</name>
</gene>
<evidence type="ECO:0008006" key="3">
    <source>
        <dbReference type="Google" id="ProtNLM"/>
    </source>
</evidence>
<evidence type="ECO:0000313" key="2">
    <source>
        <dbReference type="Proteomes" id="UP000185687"/>
    </source>
</evidence>
<reference evidence="1 2" key="1">
    <citation type="submission" date="2017-01" db="EMBL/GenBank/DDBJ databases">
        <authorList>
            <person name="Mah S.A."/>
            <person name="Swanson W.J."/>
            <person name="Moy G.W."/>
            <person name="Vacquier V.D."/>
        </authorList>
    </citation>
    <scope>NUCLEOTIDE SEQUENCE [LARGE SCALE GENOMIC DNA]</scope>
    <source>
        <strain evidence="1 2">CGMCC 1.8909</strain>
    </source>
</reference>
<protein>
    <recommendedName>
        <fullName evidence="3">CopG family transcriptional regulator</fullName>
    </recommendedName>
</protein>
<dbReference type="EMBL" id="FTNP01000002">
    <property type="protein sequence ID" value="SIR61753.1"/>
    <property type="molecule type" value="Genomic_DNA"/>
</dbReference>